<dbReference type="PIRSF" id="PIRSF005917">
    <property type="entry name" value="MTase_YraL"/>
    <property type="match status" value="1"/>
</dbReference>
<dbReference type="InterPro" id="IPR008189">
    <property type="entry name" value="rRNA_ssu_MeTfrase_I"/>
</dbReference>
<dbReference type="GO" id="GO:0005737">
    <property type="term" value="C:cytoplasm"/>
    <property type="evidence" value="ECO:0007669"/>
    <property type="project" value="UniProtKB-SubCell"/>
</dbReference>
<dbReference type="GO" id="GO:0070677">
    <property type="term" value="F:rRNA (cytosine-2'-O-)-methyltransferase activity"/>
    <property type="evidence" value="ECO:0007669"/>
    <property type="project" value="UniProtKB-UniRule"/>
</dbReference>
<evidence type="ECO:0000256" key="2">
    <source>
        <dbReference type="ARBA" id="ARBA00022552"/>
    </source>
</evidence>
<dbReference type="PANTHER" id="PTHR46111:SF1">
    <property type="entry name" value="RIBOSOMAL RNA SMALL SUBUNIT METHYLTRANSFERASE I"/>
    <property type="match status" value="1"/>
</dbReference>
<dbReference type="FunFam" id="3.30.950.10:FF:000002">
    <property type="entry name" value="Ribosomal RNA small subunit methyltransferase I"/>
    <property type="match status" value="1"/>
</dbReference>
<organism evidence="8 9">
    <name type="scientific">Oligosphaera ethanolica</name>
    <dbReference type="NCBI Taxonomy" id="760260"/>
    <lineage>
        <taxon>Bacteria</taxon>
        <taxon>Pseudomonadati</taxon>
        <taxon>Lentisphaerota</taxon>
        <taxon>Oligosphaeria</taxon>
        <taxon>Oligosphaerales</taxon>
        <taxon>Oligosphaeraceae</taxon>
        <taxon>Oligosphaera</taxon>
    </lineage>
</organism>
<evidence type="ECO:0000256" key="1">
    <source>
        <dbReference type="ARBA" id="ARBA00022490"/>
    </source>
</evidence>
<comment type="caution">
    <text evidence="8">The sequence shown here is derived from an EMBL/GenBank/DDBJ whole genome shotgun (WGS) entry which is preliminary data.</text>
</comment>
<feature type="domain" description="Tetrapyrrole methylase" evidence="7">
    <location>
        <begin position="4"/>
        <end position="204"/>
    </location>
</feature>
<gene>
    <name evidence="6" type="primary">rsmI</name>
    <name evidence="8" type="ORF">J3R75_000233</name>
</gene>
<comment type="subcellular location">
    <subcellularLocation>
        <location evidence="6">Cytoplasm</location>
    </subcellularLocation>
</comment>
<evidence type="ECO:0000256" key="3">
    <source>
        <dbReference type="ARBA" id="ARBA00022603"/>
    </source>
</evidence>
<accession>A0AAE3VDD9</accession>
<reference evidence="8" key="1">
    <citation type="submission" date="2023-07" db="EMBL/GenBank/DDBJ databases">
        <title>Genomic Encyclopedia of Type Strains, Phase IV (KMG-IV): sequencing the most valuable type-strain genomes for metagenomic binning, comparative biology and taxonomic classification.</title>
        <authorList>
            <person name="Goeker M."/>
        </authorList>
    </citation>
    <scope>NUCLEOTIDE SEQUENCE</scope>
    <source>
        <strain evidence="8">DSM 24202</strain>
    </source>
</reference>
<dbReference type="Pfam" id="PF00590">
    <property type="entry name" value="TP_methylase"/>
    <property type="match status" value="1"/>
</dbReference>
<dbReference type="Proteomes" id="UP001238163">
    <property type="component" value="Unassembled WGS sequence"/>
</dbReference>
<evidence type="ECO:0000256" key="4">
    <source>
        <dbReference type="ARBA" id="ARBA00022679"/>
    </source>
</evidence>
<evidence type="ECO:0000313" key="9">
    <source>
        <dbReference type="Proteomes" id="UP001238163"/>
    </source>
</evidence>
<evidence type="ECO:0000313" key="8">
    <source>
        <dbReference type="EMBL" id="MDQ0288126.1"/>
    </source>
</evidence>
<evidence type="ECO:0000256" key="6">
    <source>
        <dbReference type="HAMAP-Rule" id="MF_01877"/>
    </source>
</evidence>
<dbReference type="EC" id="2.1.1.198" evidence="6"/>
<keyword evidence="4 6" id="KW-0808">Transferase</keyword>
<protein>
    <recommendedName>
        <fullName evidence="6">Ribosomal RNA small subunit methyltransferase I</fullName>
        <ecNumber evidence="6">2.1.1.198</ecNumber>
    </recommendedName>
    <alternativeName>
        <fullName evidence="6">16S rRNA 2'-O-ribose C1402 methyltransferase</fullName>
    </alternativeName>
    <alternativeName>
        <fullName evidence="6">rRNA (cytidine-2'-O-)-methyltransferase RsmI</fullName>
    </alternativeName>
</protein>
<dbReference type="InterPro" id="IPR018063">
    <property type="entry name" value="SAM_MeTrfase_RsmI_CS"/>
</dbReference>
<dbReference type="Gene3D" id="3.40.1010.10">
    <property type="entry name" value="Cobalt-precorrin-4 Transmethylase, Domain 1"/>
    <property type="match status" value="1"/>
</dbReference>
<dbReference type="InterPro" id="IPR014776">
    <property type="entry name" value="4pyrrole_Mease_sub2"/>
</dbReference>
<name>A0AAE3VDD9_9BACT</name>
<comment type="catalytic activity">
    <reaction evidence="6">
        <text>cytidine(1402) in 16S rRNA + S-adenosyl-L-methionine = 2'-O-methylcytidine(1402) in 16S rRNA + S-adenosyl-L-homocysteine + H(+)</text>
        <dbReference type="Rhea" id="RHEA:42924"/>
        <dbReference type="Rhea" id="RHEA-COMP:10285"/>
        <dbReference type="Rhea" id="RHEA-COMP:10286"/>
        <dbReference type="ChEBI" id="CHEBI:15378"/>
        <dbReference type="ChEBI" id="CHEBI:57856"/>
        <dbReference type="ChEBI" id="CHEBI:59789"/>
        <dbReference type="ChEBI" id="CHEBI:74495"/>
        <dbReference type="ChEBI" id="CHEBI:82748"/>
        <dbReference type="EC" id="2.1.1.198"/>
    </reaction>
</comment>
<dbReference type="Gene3D" id="3.30.950.10">
    <property type="entry name" value="Methyltransferase, Cobalt-precorrin-4 Transmethylase, Domain 2"/>
    <property type="match status" value="1"/>
</dbReference>
<dbReference type="SUPFAM" id="SSF53790">
    <property type="entry name" value="Tetrapyrrole methylase"/>
    <property type="match status" value="1"/>
</dbReference>
<keyword evidence="3 6" id="KW-0489">Methyltransferase</keyword>
<dbReference type="InterPro" id="IPR000878">
    <property type="entry name" value="4pyrrol_Mease"/>
</dbReference>
<comment type="function">
    <text evidence="6">Catalyzes the 2'-O-methylation of the ribose of cytidine 1402 (C1402) in 16S rRNA.</text>
</comment>
<dbReference type="InterPro" id="IPR014777">
    <property type="entry name" value="4pyrrole_Mease_sub1"/>
</dbReference>
<dbReference type="AlphaFoldDB" id="A0AAE3VDD9"/>
<dbReference type="HAMAP" id="MF_01877">
    <property type="entry name" value="16SrRNA_methyltr_I"/>
    <property type="match status" value="1"/>
</dbReference>
<dbReference type="EMBL" id="JAUSVL010000001">
    <property type="protein sequence ID" value="MDQ0288126.1"/>
    <property type="molecule type" value="Genomic_DNA"/>
</dbReference>
<dbReference type="InterPro" id="IPR035996">
    <property type="entry name" value="4pyrrol_Methylase_sf"/>
</dbReference>
<keyword evidence="2 6" id="KW-0698">rRNA processing</keyword>
<comment type="similarity">
    <text evidence="6">Belongs to the methyltransferase superfamily. RsmI family.</text>
</comment>
<dbReference type="PANTHER" id="PTHR46111">
    <property type="entry name" value="RIBOSOMAL RNA SMALL SUBUNIT METHYLTRANSFERASE I"/>
    <property type="match status" value="1"/>
</dbReference>
<sequence length="246" mass="26531">MGCLFIIATPIGNLQDMTPRAMTTLRELDVLACEDTRHTGQLLTLLDIPRPPVVVSNHEHNERHMAAKIVSWLDEGKKVGICSDAGYPVISDPGYPAVVAAIAAGHDVVAIPGASAVPLALISSGLPSSSYTFKGFPPRKPGRRRSFLAMDSELPHTLVFYESPFRIGKLLADALDVYGDRQAAVCMELTKQFERVHRGSLAALAAEFADRKVKGEAVIVIAGNNPKFTASHEDDQVEEEDADADS</sequence>
<dbReference type="CDD" id="cd11648">
    <property type="entry name" value="RsmI"/>
    <property type="match status" value="1"/>
</dbReference>
<keyword evidence="9" id="KW-1185">Reference proteome</keyword>
<dbReference type="PROSITE" id="PS01296">
    <property type="entry name" value="RSMI"/>
    <property type="match status" value="1"/>
</dbReference>
<dbReference type="NCBIfam" id="TIGR00096">
    <property type="entry name" value="16S rRNA (cytidine(1402)-2'-O)-methyltransferase"/>
    <property type="match status" value="1"/>
</dbReference>
<proteinExistence type="inferred from homology"/>
<evidence type="ECO:0000259" key="7">
    <source>
        <dbReference type="Pfam" id="PF00590"/>
    </source>
</evidence>
<keyword evidence="5 6" id="KW-0949">S-adenosyl-L-methionine</keyword>
<evidence type="ECO:0000256" key="5">
    <source>
        <dbReference type="ARBA" id="ARBA00022691"/>
    </source>
</evidence>
<dbReference type="RefSeq" id="WP_307259335.1">
    <property type="nucleotide sequence ID" value="NZ_JAUSVL010000001.1"/>
</dbReference>
<keyword evidence="1 6" id="KW-0963">Cytoplasm</keyword>